<evidence type="ECO:0000313" key="3">
    <source>
        <dbReference type="Proteomes" id="UP000247647"/>
    </source>
</evidence>
<dbReference type="Proteomes" id="UP000247647">
    <property type="component" value="Unassembled WGS sequence"/>
</dbReference>
<keyword evidence="1" id="KW-0812">Transmembrane</keyword>
<evidence type="ECO:0000313" key="2">
    <source>
        <dbReference type="EMBL" id="PYH36286.1"/>
    </source>
</evidence>
<gene>
    <name evidence="2" type="ORF">BO87DRAFT_236441</name>
</gene>
<proteinExistence type="predicted"/>
<keyword evidence="3" id="KW-1185">Reference proteome</keyword>
<dbReference type="EMBL" id="KZ821453">
    <property type="protein sequence ID" value="PYH36286.1"/>
    <property type="molecule type" value="Genomic_DNA"/>
</dbReference>
<sequence>MAPFGSARSQRNFPSSLQVIRYFLQKHGAHRSLPTYVLDRSTDSLFLLYSIYCSFALSQWSLLSYFLIFCDLLPDFSCGPTSQFQKYKHRVSMHAAEIRDPPQPIPSKPQSIGNVTIDSTMVVKWSKDKAKQVGAT</sequence>
<feature type="transmembrane region" description="Helical" evidence="1">
    <location>
        <begin position="46"/>
        <end position="68"/>
    </location>
</feature>
<reference evidence="2" key="1">
    <citation type="submission" date="2016-12" db="EMBL/GenBank/DDBJ databases">
        <title>The genomes of Aspergillus section Nigri reveals drivers in fungal speciation.</title>
        <authorList>
            <consortium name="DOE Joint Genome Institute"/>
            <person name="Vesth T.C."/>
            <person name="Nybo J."/>
            <person name="Theobald S."/>
            <person name="Brandl J."/>
            <person name="Frisvad J.C."/>
            <person name="Nielsen K.F."/>
            <person name="Lyhne E.K."/>
            <person name="Kogle M.E."/>
            <person name="Kuo A."/>
            <person name="Riley R."/>
            <person name="Clum A."/>
            <person name="Nolan M."/>
            <person name="Lipzen A."/>
            <person name="Salamov A."/>
            <person name="Henrissat B."/>
            <person name="Wiebenga A."/>
            <person name="De Vries R.P."/>
            <person name="Grigoriev I.V."/>
            <person name="Mortensen U.H."/>
            <person name="Andersen M.R."/>
            <person name="Baker S.E."/>
        </authorList>
    </citation>
    <scope>NUCLEOTIDE SEQUENCE [LARGE SCALE GENOMIC DNA]</scope>
    <source>
        <strain evidence="2">CBS 115656</strain>
    </source>
</reference>
<name>A0A318YPR3_ASPNB</name>
<keyword evidence="1" id="KW-0472">Membrane</keyword>
<protein>
    <submittedName>
        <fullName evidence="2">Uncharacterized protein</fullName>
    </submittedName>
</protein>
<organism evidence="2 3">
    <name type="scientific">Aspergillus neoniger (strain CBS 115656)</name>
    <dbReference type="NCBI Taxonomy" id="1448310"/>
    <lineage>
        <taxon>Eukaryota</taxon>
        <taxon>Fungi</taxon>
        <taxon>Dikarya</taxon>
        <taxon>Ascomycota</taxon>
        <taxon>Pezizomycotina</taxon>
        <taxon>Eurotiomycetes</taxon>
        <taxon>Eurotiomycetidae</taxon>
        <taxon>Eurotiales</taxon>
        <taxon>Aspergillaceae</taxon>
        <taxon>Aspergillus</taxon>
        <taxon>Aspergillus subgen. Circumdati</taxon>
    </lineage>
</organism>
<keyword evidence="1" id="KW-1133">Transmembrane helix</keyword>
<accession>A0A318YPR3</accession>
<dbReference type="RefSeq" id="XP_025481764.1">
    <property type="nucleotide sequence ID" value="XM_025618804.1"/>
</dbReference>
<evidence type="ECO:0000256" key="1">
    <source>
        <dbReference type="SAM" id="Phobius"/>
    </source>
</evidence>
<dbReference type="AlphaFoldDB" id="A0A318YPR3"/>
<dbReference type="GeneID" id="37121260"/>